<dbReference type="OrthoDB" id="4771662at2"/>
<dbReference type="AlphaFoldDB" id="A0A1A2EW21"/>
<dbReference type="Gene3D" id="2.60.40.1180">
    <property type="entry name" value="Golgi alpha-mannosidase II"/>
    <property type="match status" value="1"/>
</dbReference>
<dbReference type="GO" id="GO:0004553">
    <property type="term" value="F:hydrolase activity, hydrolyzing O-glycosyl compounds"/>
    <property type="evidence" value="ECO:0007669"/>
    <property type="project" value="InterPro"/>
</dbReference>
<dbReference type="InterPro" id="IPR052066">
    <property type="entry name" value="Glycosphingolipid_Hydrolases"/>
</dbReference>
<dbReference type="GO" id="GO:1901136">
    <property type="term" value="P:carbohydrate derivative catabolic process"/>
    <property type="evidence" value="ECO:0007669"/>
    <property type="project" value="UniProtKB-ARBA"/>
</dbReference>
<protein>
    <recommendedName>
        <fullName evidence="8">Endoglycoceramidase</fullName>
    </recommendedName>
</protein>
<gene>
    <name evidence="6" type="ORF">A5771_02890</name>
</gene>
<proteinExistence type="inferred from homology"/>
<organism evidence="6 7">
    <name type="scientific">Mycolicibacter sinensis (strain JDM601)</name>
    <name type="common">Mycobacterium sinense</name>
    <dbReference type="NCBI Taxonomy" id="875328"/>
    <lineage>
        <taxon>Bacteria</taxon>
        <taxon>Bacillati</taxon>
        <taxon>Actinomycetota</taxon>
        <taxon>Actinomycetes</taxon>
        <taxon>Mycobacteriales</taxon>
        <taxon>Mycobacteriaceae</taxon>
        <taxon>Mycolicibacter</taxon>
    </lineage>
</organism>
<evidence type="ECO:0008006" key="8">
    <source>
        <dbReference type="Google" id="ProtNLM"/>
    </source>
</evidence>
<dbReference type="GO" id="GO:0000272">
    <property type="term" value="P:polysaccharide catabolic process"/>
    <property type="evidence" value="ECO:0007669"/>
    <property type="project" value="InterPro"/>
</dbReference>
<evidence type="ECO:0000256" key="3">
    <source>
        <dbReference type="ARBA" id="ARBA00023295"/>
    </source>
</evidence>
<evidence type="ECO:0000256" key="1">
    <source>
        <dbReference type="ARBA" id="ARBA00005641"/>
    </source>
</evidence>
<keyword evidence="3" id="KW-0326">Glycosidase</keyword>
<evidence type="ECO:0000313" key="7">
    <source>
        <dbReference type="Proteomes" id="UP000093985"/>
    </source>
</evidence>
<dbReference type="Proteomes" id="UP000093985">
    <property type="component" value="Unassembled WGS sequence"/>
</dbReference>
<dbReference type="SUPFAM" id="SSF51445">
    <property type="entry name" value="(Trans)glycosidases"/>
    <property type="match status" value="1"/>
</dbReference>
<evidence type="ECO:0000259" key="5">
    <source>
        <dbReference type="Pfam" id="PF18564"/>
    </source>
</evidence>
<dbReference type="Pfam" id="PF21526">
    <property type="entry name" value="PGRS"/>
    <property type="match status" value="1"/>
</dbReference>
<dbReference type="InterPro" id="IPR013780">
    <property type="entry name" value="Glyco_hydro_b"/>
</dbReference>
<dbReference type="PANTHER" id="PTHR31308">
    <property type="match status" value="1"/>
</dbReference>
<feature type="domain" description="Glycoside hydrolase family 5 C-terminal" evidence="5">
    <location>
        <begin position="663"/>
        <end position="745"/>
    </location>
</feature>
<comment type="caution">
    <text evidence="6">The sequence shown here is derived from an EMBL/GenBank/DDBJ whole genome shotgun (WGS) entry which is preliminary data.</text>
</comment>
<sequence length="750" mass="76937">MSQPRLGTGGRRRTYVHRKSTAVTASAGAFLVFGLAPLVTTPLAHAEVFDDAVDQMLSPFLDATTGALDWGTLSSPAAWEAFFDPAHWDGVLTGPGAADTMSFDPAALFQQFVYTPLHDNMQAWITSDLGKQVDGTINALFGSTVIGNGTAGTAENPHGGAGGWFFGDGGAGWSSTEAGVAGGAGGAAGMFGTGGAGGNGGAGAIGGEGGAGGWLFGNGGVGGHGGDGADGGNGGDGGNAIGFFGAGGHGGDAGDSGVGGSPTGPHPLPALGGAGGNPGLMGTHGAVGHFGSGVPLDKPMFWDTSYGPITVTGPWLTDSDGRVVIMHGVNEVYKSPPYTPEAGGFSEADAAYLAAHGVNMVRVGVLWAGVEPQPGVYDYNYLASIEQTVQMLAKYNIVSLLDMHQDVYSDSIHGGYDGAPAWATDTGGLPEIDAGFPWTYVASPAVNHAWDAFWHNSTVADGVKLQNSYARMWEAVAEYFAGNGNVAGYEIMNEPWAGTQWLGTVLGNPFFDAQYLTAFYNQVDAAIRAVDPHTPVYFEPNTLTGNLPLPTQLGTVNDPNTVYAFHDYCTSTAIFGDTAFGCGLWELIIQGDAASYAAKHNIPAMITEFGNTGNIQSITDTLDEANKRGFGWLFWEYGTARANSGDPDDNGLSSGVMATLAQAYPQVVSGTPGSWSVTDGILQFSYSPERADGSGSFAAGSHTTIWVPDTNYQVSVTGGHIVSPPGAQQLVIASDSGAGTVSVTVTPARS</sequence>
<dbReference type="InterPro" id="IPR017853">
    <property type="entry name" value="GH"/>
</dbReference>
<dbReference type="InterPro" id="IPR041036">
    <property type="entry name" value="GH5_C"/>
</dbReference>
<dbReference type="PANTHER" id="PTHR31308:SF3">
    <property type="entry name" value="ENDOGLYCOCERAMIDASE"/>
    <property type="match status" value="1"/>
</dbReference>
<evidence type="ECO:0000313" key="6">
    <source>
        <dbReference type="EMBL" id="OBG08699.1"/>
    </source>
</evidence>
<accession>A0A1A2EW21</accession>
<dbReference type="EMBL" id="LZIN01000022">
    <property type="protein sequence ID" value="OBG08699.1"/>
    <property type="molecule type" value="Genomic_DNA"/>
</dbReference>
<evidence type="ECO:0000259" key="4">
    <source>
        <dbReference type="Pfam" id="PF00150"/>
    </source>
</evidence>
<dbReference type="Pfam" id="PF18564">
    <property type="entry name" value="Glyco_hydro_5_C"/>
    <property type="match status" value="1"/>
</dbReference>
<name>A0A1A2EW21_MYCSD</name>
<evidence type="ECO:0000256" key="2">
    <source>
        <dbReference type="ARBA" id="ARBA00022801"/>
    </source>
</evidence>
<dbReference type="Gene3D" id="3.20.20.80">
    <property type="entry name" value="Glycosidases"/>
    <property type="match status" value="1"/>
</dbReference>
<reference evidence="7" key="1">
    <citation type="submission" date="2016-06" db="EMBL/GenBank/DDBJ databases">
        <authorList>
            <person name="Sutton G."/>
            <person name="Brinkac L."/>
            <person name="Sanka R."/>
            <person name="Adams M."/>
            <person name="Lau E."/>
            <person name="Mehaffy C."/>
            <person name="Tameris M."/>
            <person name="Hatherill M."/>
            <person name="Hanekom W."/>
            <person name="Mahomed H."/>
            <person name="Mcshane H."/>
        </authorList>
    </citation>
    <scope>NUCLEOTIDE SEQUENCE [LARGE SCALE GENOMIC DNA]</scope>
    <source>
        <strain evidence="7">852014-51077_SCH5608930-a</strain>
    </source>
</reference>
<dbReference type="GO" id="GO:0016042">
    <property type="term" value="P:lipid catabolic process"/>
    <property type="evidence" value="ECO:0007669"/>
    <property type="project" value="UniProtKB-ARBA"/>
</dbReference>
<dbReference type="InterPro" id="IPR048996">
    <property type="entry name" value="PGRS_rpt"/>
</dbReference>
<keyword evidence="2" id="KW-0378">Hydrolase</keyword>
<dbReference type="Pfam" id="PF00150">
    <property type="entry name" value="Cellulase"/>
    <property type="match status" value="1"/>
</dbReference>
<comment type="similarity">
    <text evidence="1">Belongs to the glycosyl hydrolase 5 (cellulase A) family.</text>
</comment>
<feature type="domain" description="Glycoside hydrolase family 5" evidence="4">
    <location>
        <begin position="347"/>
        <end position="639"/>
    </location>
</feature>
<dbReference type="InterPro" id="IPR001547">
    <property type="entry name" value="Glyco_hydro_5"/>
</dbReference>